<dbReference type="Pfam" id="PF24681">
    <property type="entry name" value="Kelch_KLHDC2_KLHL20_DRC7"/>
    <property type="match status" value="1"/>
</dbReference>
<evidence type="ECO:0000256" key="2">
    <source>
        <dbReference type="ARBA" id="ARBA00022737"/>
    </source>
</evidence>
<evidence type="ECO:0000313" key="6">
    <source>
        <dbReference type="EMBL" id="KAF0384719.1"/>
    </source>
</evidence>
<keyword evidence="4" id="KW-0812">Transmembrane</keyword>
<keyword evidence="2" id="KW-0677">Repeat</keyword>
<dbReference type="AlphaFoldDB" id="A0A8H4A1M0"/>
<feature type="chain" id="PRO_5034484894" evidence="5">
    <location>
        <begin position="20"/>
        <end position="414"/>
    </location>
</feature>
<keyword evidence="1" id="KW-0880">Kelch repeat</keyword>
<keyword evidence="5" id="KW-0732">Signal</keyword>
<feature type="signal peptide" evidence="5">
    <location>
        <begin position="1"/>
        <end position="19"/>
    </location>
</feature>
<sequence>MMKFILIFIINFYISGIYAFVPLPRAEVTANLVNNRIYFNGGWNGTLSSDFFYLDVSAPFTTNNVASMPWTDLSSIPGLIFRSGHAACINGTNIIYIGGAFIKETDSNFTSAFDITTQKWNVLVTSGNLISIERHYVHCVSSKNGIYVYGGFGVNDMIRLNVSNLIWSTFSGTLAPSVPVGYSATSLNDTSILYIGGGGSSLDKLPLYNINDNTWSLVPTSGSIIPSPRTDHGAVFIPQYNQILMFYGSSDTSIWALDTLKFVWSVASISNIGGSPTSLFSFASTLVGAYILIGFGKSNDSMGIITTNGFFLLDVSQKDNYKWVTTYDPTKQLQTFQPNLTTSTSSPPSNSSSNSSSSSNNSSDNIATIIGGIFGGLAGVILTIVVLVVKRYGHSSHPDFVTLQEKSSNQPITY</sequence>
<keyword evidence="4" id="KW-1133">Transmembrane helix</keyword>
<proteinExistence type="predicted"/>
<evidence type="ECO:0000256" key="5">
    <source>
        <dbReference type="SAM" id="SignalP"/>
    </source>
</evidence>
<dbReference type="Gene3D" id="2.120.10.80">
    <property type="entry name" value="Kelch-type beta propeller"/>
    <property type="match status" value="2"/>
</dbReference>
<dbReference type="PANTHER" id="PTHR46093:SF18">
    <property type="entry name" value="FIBRONECTIN TYPE-III DOMAIN-CONTAINING PROTEIN"/>
    <property type="match status" value="1"/>
</dbReference>
<gene>
    <name evidence="6" type="ORF">F8M41_011562</name>
</gene>
<evidence type="ECO:0000256" key="4">
    <source>
        <dbReference type="SAM" id="Phobius"/>
    </source>
</evidence>
<keyword evidence="7" id="KW-1185">Reference proteome</keyword>
<feature type="transmembrane region" description="Helical" evidence="4">
    <location>
        <begin position="366"/>
        <end position="389"/>
    </location>
</feature>
<feature type="compositionally biased region" description="Low complexity" evidence="3">
    <location>
        <begin position="341"/>
        <end position="360"/>
    </location>
</feature>
<dbReference type="SUPFAM" id="SSF117281">
    <property type="entry name" value="Kelch motif"/>
    <property type="match status" value="2"/>
</dbReference>
<dbReference type="Proteomes" id="UP000439903">
    <property type="component" value="Unassembled WGS sequence"/>
</dbReference>
<accession>A0A8H4A1M0</accession>
<evidence type="ECO:0000313" key="7">
    <source>
        <dbReference type="Proteomes" id="UP000439903"/>
    </source>
</evidence>
<dbReference type="EMBL" id="WTPW01002368">
    <property type="protein sequence ID" value="KAF0384719.1"/>
    <property type="molecule type" value="Genomic_DNA"/>
</dbReference>
<protein>
    <submittedName>
        <fullName evidence="6">Galactose oxidase</fullName>
    </submittedName>
</protein>
<reference evidence="6 7" key="1">
    <citation type="journal article" date="2019" name="Environ. Microbiol.">
        <title>At the nexus of three kingdoms: the genome of the mycorrhizal fungus Gigaspora margarita provides insights into plant, endobacterial and fungal interactions.</title>
        <authorList>
            <person name="Venice F."/>
            <person name="Ghignone S."/>
            <person name="Salvioli di Fossalunga A."/>
            <person name="Amselem J."/>
            <person name="Novero M."/>
            <person name="Xianan X."/>
            <person name="Sedzielewska Toro K."/>
            <person name="Morin E."/>
            <person name="Lipzen A."/>
            <person name="Grigoriev I.V."/>
            <person name="Henrissat B."/>
            <person name="Martin F.M."/>
            <person name="Bonfante P."/>
        </authorList>
    </citation>
    <scope>NUCLEOTIDE SEQUENCE [LARGE SCALE GENOMIC DNA]</scope>
    <source>
        <strain evidence="6 7">BEG34</strain>
    </source>
</reference>
<evidence type="ECO:0000256" key="3">
    <source>
        <dbReference type="SAM" id="MobiDB-lite"/>
    </source>
</evidence>
<comment type="caution">
    <text evidence="6">The sequence shown here is derived from an EMBL/GenBank/DDBJ whole genome shotgun (WGS) entry which is preliminary data.</text>
</comment>
<keyword evidence="4" id="KW-0472">Membrane</keyword>
<feature type="region of interest" description="Disordered" evidence="3">
    <location>
        <begin position="336"/>
        <end position="360"/>
    </location>
</feature>
<organism evidence="6 7">
    <name type="scientific">Gigaspora margarita</name>
    <dbReference type="NCBI Taxonomy" id="4874"/>
    <lineage>
        <taxon>Eukaryota</taxon>
        <taxon>Fungi</taxon>
        <taxon>Fungi incertae sedis</taxon>
        <taxon>Mucoromycota</taxon>
        <taxon>Glomeromycotina</taxon>
        <taxon>Glomeromycetes</taxon>
        <taxon>Diversisporales</taxon>
        <taxon>Gigasporaceae</taxon>
        <taxon>Gigaspora</taxon>
    </lineage>
</organism>
<dbReference type="PANTHER" id="PTHR46093">
    <property type="entry name" value="ACYL-COA-BINDING DOMAIN-CONTAINING PROTEIN 5"/>
    <property type="match status" value="1"/>
</dbReference>
<dbReference type="OrthoDB" id="10250130at2759"/>
<dbReference type="InterPro" id="IPR015915">
    <property type="entry name" value="Kelch-typ_b-propeller"/>
</dbReference>
<evidence type="ECO:0000256" key="1">
    <source>
        <dbReference type="ARBA" id="ARBA00022441"/>
    </source>
</evidence>
<name>A0A8H4A1M0_GIGMA</name>